<dbReference type="InterPro" id="IPR036770">
    <property type="entry name" value="Ankyrin_rpt-contain_sf"/>
</dbReference>
<accession>A0A1E3BKV0</accession>
<dbReference type="STRING" id="573508.A0A1E3BKV0"/>
<proteinExistence type="predicted"/>
<reference evidence="1 2" key="1">
    <citation type="journal article" date="2016" name="BMC Genomics">
        <title>Comparative genomic and transcriptomic analyses of the Fuzhuan brick tea-fermentation fungus Aspergillus cristatus.</title>
        <authorList>
            <person name="Ge Y."/>
            <person name="Wang Y."/>
            <person name="Liu Y."/>
            <person name="Tan Y."/>
            <person name="Ren X."/>
            <person name="Zhang X."/>
            <person name="Hyde K.D."/>
            <person name="Liu Y."/>
            <person name="Liu Z."/>
        </authorList>
    </citation>
    <scope>NUCLEOTIDE SEQUENCE [LARGE SCALE GENOMIC DNA]</scope>
    <source>
        <strain evidence="1 2">GZAAS20.1005</strain>
    </source>
</reference>
<dbReference type="EMBL" id="JXNT01000002">
    <property type="protein sequence ID" value="ODM21527.1"/>
    <property type="molecule type" value="Genomic_DNA"/>
</dbReference>
<name>A0A1E3BKV0_ASPCR</name>
<sequence>MGLRELPNEILFLIARYLKYDWNISALSQVNSRLYLLLNSYLYQHNQRYFQGSLLTWAATNGSEIVARKMLDAGADPLTSNEYCTALSRAVESGRAGVILLFVERGTVIPATDPIMPSYQPLYGAGHSDIYQLSS</sequence>
<dbReference type="SUPFAM" id="SSF48403">
    <property type="entry name" value="Ankyrin repeat"/>
    <property type="match status" value="1"/>
</dbReference>
<keyword evidence="2" id="KW-1185">Reference proteome</keyword>
<organism evidence="1 2">
    <name type="scientific">Aspergillus cristatus</name>
    <name type="common">Chinese Fuzhuan brick tea-fermentation fungus</name>
    <name type="synonym">Eurotium cristatum</name>
    <dbReference type="NCBI Taxonomy" id="573508"/>
    <lineage>
        <taxon>Eukaryota</taxon>
        <taxon>Fungi</taxon>
        <taxon>Dikarya</taxon>
        <taxon>Ascomycota</taxon>
        <taxon>Pezizomycotina</taxon>
        <taxon>Eurotiomycetes</taxon>
        <taxon>Eurotiomycetidae</taxon>
        <taxon>Eurotiales</taxon>
        <taxon>Aspergillaceae</taxon>
        <taxon>Aspergillus</taxon>
        <taxon>Aspergillus subgen. Aspergillus</taxon>
    </lineage>
</organism>
<evidence type="ECO:0000313" key="2">
    <source>
        <dbReference type="Proteomes" id="UP000094569"/>
    </source>
</evidence>
<dbReference type="Proteomes" id="UP000094569">
    <property type="component" value="Unassembled WGS sequence"/>
</dbReference>
<comment type="caution">
    <text evidence="1">The sequence shown here is derived from an EMBL/GenBank/DDBJ whole genome shotgun (WGS) entry which is preliminary data.</text>
</comment>
<dbReference type="AlphaFoldDB" id="A0A1E3BKV0"/>
<gene>
    <name evidence="1" type="ORF">SI65_02371</name>
</gene>
<dbReference type="VEuPathDB" id="FungiDB:SI65_02371"/>
<evidence type="ECO:0008006" key="3">
    <source>
        <dbReference type="Google" id="ProtNLM"/>
    </source>
</evidence>
<dbReference type="OrthoDB" id="4772757at2759"/>
<protein>
    <recommendedName>
        <fullName evidence="3">F-box domain-containing protein</fullName>
    </recommendedName>
</protein>
<dbReference type="Gene3D" id="1.25.40.20">
    <property type="entry name" value="Ankyrin repeat-containing domain"/>
    <property type="match status" value="1"/>
</dbReference>
<evidence type="ECO:0000313" key="1">
    <source>
        <dbReference type="EMBL" id="ODM21527.1"/>
    </source>
</evidence>